<feature type="domain" description="Glycosyl transferase family 1" evidence="2">
    <location>
        <begin position="212"/>
        <end position="369"/>
    </location>
</feature>
<dbReference type="GO" id="GO:0016757">
    <property type="term" value="F:glycosyltransferase activity"/>
    <property type="evidence" value="ECO:0007669"/>
    <property type="project" value="InterPro"/>
</dbReference>
<dbReference type="SUPFAM" id="SSF53756">
    <property type="entry name" value="UDP-Glycosyltransferase/glycogen phosphorylase"/>
    <property type="match status" value="1"/>
</dbReference>
<keyword evidence="1" id="KW-1133">Transmembrane helix</keyword>
<keyword evidence="4" id="KW-1185">Reference proteome</keyword>
<evidence type="ECO:0000259" key="2">
    <source>
        <dbReference type="Pfam" id="PF00534"/>
    </source>
</evidence>
<sequence length="397" mass="45871">MIYKEAKRKLLLERIGMFPFVLLGRICGYIFPLKTKHRIFLFFPNTDIGGSPMVNIDLTRCVKDQQPLIIFSKKPQNGLFKDRYVMEGVRTLDLHRLIDYKLIHFVNFFYRGLLATWINKQKGAIVIGGESLFFYKVIPHLSKEIRCAEICHLATWLPYSIGFIDRIDARIFSTEALKQQVAQQYSDNKLAEHYYKKLYFIDNAIDIPQYTPTDNNNLEVYFIGRGAPQKRVHLVAAIAEKINSKQLPVKFNLVGDVRNVIDPSNYPYCKFYGNVKDDALMEKIYEHADVLILTSAYEGLPIVVMEMMARGKPVISTAVNGIPNYIHHLENGLLIQSTDEQEIIAEGCKYVEELLNNKPMRIALGERSRAIAIERFSRVEFCRSYRQLLQLPMEPAF</sequence>
<accession>A0A1V9FI70</accession>
<name>A0A1V9FI70_9BACT</name>
<dbReference type="CDD" id="cd03801">
    <property type="entry name" value="GT4_PimA-like"/>
    <property type="match status" value="1"/>
</dbReference>
<dbReference type="Proteomes" id="UP000192276">
    <property type="component" value="Unassembled WGS sequence"/>
</dbReference>
<dbReference type="InterPro" id="IPR001296">
    <property type="entry name" value="Glyco_trans_1"/>
</dbReference>
<keyword evidence="1" id="KW-0812">Transmembrane</keyword>
<protein>
    <recommendedName>
        <fullName evidence="2">Glycosyl transferase family 1 domain-containing protein</fullName>
    </recommendedName>
</protein>
<dbReference type="STRING" id="550983.A4R26_23020"/>
<dbReference type="RefSeq" id="WP_081166427.1">
    <property type="nucleotide sequence ID" value="NZ_LWBP01000189.1"/>
</dbReference>
<dbReference type="PANTHER" id="PTHR12526:SF630">
    <property type="entry name" value="GLYCOSYLTRANSFERASE"/>
    <property type="match status" value="1"/>
</dbReference>
<comment type="caution">
    <text evidence="3">The sequence shown here is derived from an EMBL/GenBank/DDBJ whole genome shotgun (WGS) entry which is preliminary data.</text>
</comment>
<evidence type="ECO:0000313" key="4">
    <source>
        <dbReference type="Proteomes" id="UP000192276"/>
    </source>
</evidence>
<evidence type="ECO:0000256" key="1">
    <source>
        <dbReference type="SAM" id="Phobius"/>
    </source>
</evidence>
<feature type="transmembrane region" description="Helical" evidence="1">
    <location>
        <begin position="12"/>
        <end position="31"/>
    </location>
</feature>
<dbReference type="Gene3D" id="3.40.50.2000">
    <property type="entry name" value="Glycogen Phosphorylase B"/>
    <property type="match status" value="2"/>
</dbReference>
<organism evidence="3 4">
    <name type="scientific">Niastella populi</name>
    <dbReference type="NCBI Taxonomy" id="550983"/>
    <lineage>
        <taxon>Bacteria</taxon>
        <taxon>Pseudomonadati</taxon>
        <taxon>Bacteroidota</taxon>
        <taxon>Chitinophagia</taxon>
        <taxon>Chitinophagales</taxon>
        <taxon>Chitinophagaceae</taxon>
        <taxon>Niastella</taxon>
    </lineage>
</organism>
<keyword evidence="1" id="KW-0472">Membrane</keyword>
<proteinExistence type="predicted"/>
<dbReference type="AlphaFoldDB" id="A0A1V9FI70"/>
<evidence type="ECO:0000313" key="3">
    <source>
        <dbReference type="EMBL" id="OQP57977.1"/>
    </source>
</evidence>
<dbReference type="Pfam" id="PF00534">
    <property type="entry name" value="Glycos_transf_1"/>
    <property type="match status" value="1"/>
</dbReference>
<gene>
    <name evidence="3" type="ORF">A4R26_23020</name>
</gene>
<reference evidence="4" key="1">
    <citation type="submission" date="2016-04" db="EMBL/GenBank/DDBJ databases">
        <authorList>
            <person name="Chen L."/>
            <person name="Zhuang W."/>
            <person name="Wang G."/>
        </authorList>
    </citation>
    <scope>NUCLEOTIDE SEQUENCE [LARGE SCALE GENOMIC DNA]</scope>
    <source>
        <strain evidence="4">208</strain>
    </source>
</reference>
<dbReference type="OrthoDB" id="9811239at2"/>
<dbReference type="EMBL" id="LWBP01000189">
    <property type="protein sequence ID" value="OQP57977.1"/>
    <property type="molecule type" value="Genomic_DNA"/>
</dbReference>
<dbReference type="PANTHER" id="PTHR12526">
    <property type="entry name" value="GLYCOSYLTRANSFERASE"/>
    <property type="match status" value="1"/>
</dbReference>